<organism evidence="2 3">
    <name type="scientific">Phaeobacter gallaeciensis</name>
    <dbReference type="NCBI Taxonomy" id="60890"/>
    <lineage>
        <taxon>Bacteria</taxon>
        <taxon>Pseudomonadati</taxon>
        <taxon>Pseudomonadota</taxon>
        <taxon>Alphaproteobacteria</taxon>
        <taxon>Rhodobacterales</taxon>
        <taxon>Roseobacteraceae</taxon>
        <taxon>Phaeobacter</taxon>
    </lineage>
</organism>
<reference evidence="2 3" key="1">
    <citation type="submission" date="2023-02" db="EMBL/GenBank/DDBJ databases">
        <title>Population genomics of bacteria associated with diatom.</title>
        <authorList>
            <person name="Xie J."/>
            <person name="Wang H."/>
        </authorList>
    </citation>
    <scope>NUCLEOTIDE SEQUENCE [LARGE SCALE GENOMIC DNA]</scope>
    <source>
        <strain evidence="2 3">PT47_8</strain>
    </source>
</reference>
<protein>
    <submittedName>
        <fullName evidence="2">Uncharacterized protein</fullName>
    </submittedName>
</protein>
<keyword evidence="1" id="KW-1133">Transmembrane helix</keyword>
<keyword evidence="1" id="KW-0812">Transmembrane</keyword>
<dbReference type="AlphaFoldDB" id="A0ABD4XAG6"/>
<evidence type="ECO:0000256" key="1">
    <source>
        <dbReference type="SAM" id="Phobius"/>
    </source>
</evidence>
<name>A0ABD4XAG6_9RHOB</name>
<feature type="transmembrane region" description="Helical" evidence="1">
    <location>
        <begin position="449"/>
        <end position="468"/>
    </location>
</feature>
<dbReference type="Proteomes" id="UP001218364">
    <property type="component" value="Unassembled WGS sequence"/>
</dbReference>
<proteinExistence type="predicted"/>
<gene>
    <name evidence="2" type="ORF">PXK24_11660</name>
</gene>
<accession>A0ABD4XAG6</accession>
<sequence>MPQIETEEQLKEWLDTQDWQVCFAIGVRAAIRSLPELMHQVDAHRENSSAQIALLSSFRAAITNAELSTLPPREAEKKYALDEDSELGRLIRADETALAVLESVLDSLFPAASFLDATLAQRPDWGGHVPTYLFQQPLWHGTTGIVEFLDMWQSFEREFKSHSPWCFWCHWYQGFLEGKPLDWELQRRVAQIDDDIWDAGPEAVAEEIERIKAANMAEKLPLAETIEVNPETSKFRAVPIPVENAPLMSALLTQIADATEDALQGHNGLTERSGDIRRLNRVITRYGNDPQQAELTLTSVAKSLSRQIHDSRELPDNEDNLALLDAVKDGVRGIRANHPEVAANREQLAQQALGELSAEDKQVLEQAQPLLTAISEGAMAEDFAEDIPELINDAARPLPTGAPALPGADATTRIFSRVSKMALLVDHAKKLAKTGAQTFDSDLVKTIRLAGLTVTTIGGVGAILFNLVQIGLRILGVL</sequence>
<evidence type="ECO:0000313" key="3">
    <source>
        <dbReference type="Proteomes" id="UP001218364"/>
    </source>
</evidence>
<dbReference type="RefSeq" id="WP_274839715.1">
    <property type="nucleotide sequence ID" value="NZ_JARCJF010000005.1"/>
</dbReference>
<dbReference type="EMBL" id="JARCJK010000005">
    <property type="protein sequence ID" value="MDE4166350.1"/>
    <property type="molecule type" value="Genomic_DNA"/>
</dbReference>
<comment type="caution">
    <text evidence="2">The sequence shown here is derived from an EMBL/GenBank/DDBJ whole genome shotgun (WGS) entry which is preliminary data.</text>
</comment>
<evidence type="ECO:0000313" key="2">
    <source>
        <dbReference type="EMBL" id="MDE4166350.1"/>
    </source>
</evidence>
<keyword evidence="1" id="KW-0472">Membrane</keyword>